<comment type="caution">
    <text evidence="1">The sequence shown here is derived from an EMBL/GenBank/DDBJ whole genome shotgun (WGS) entry which is preliminary data.</text>
</comment>
<accession>A0A1J8R344</accession>
<gene>
    <name evidence="1" type="ORF">AZE42_11804</name>
</gene>
<proteinExistence type="predicted"/>
<dbReference type="AlphaFoldDB" id="A0A1J8R344"/>
<sequence>MKVLLLAGYETTSSELFILDLHHIGQLSVCSQSYVGIV</sequence>
<dbReference type="EMBL" id="LVVM01000733">
    <property type="protein sequence ID" value="OJA20057.1"/>
    <property type="molecule type" value="Genomic_DNA"/>
</dbReference>
<reference evidence="1 2" key="1">
    <citation type="submission" date="2016-03" db="EMBL/GenBank/DDBJ databases">
        <title>Comparative genomics of the ectomycorrhizal sister species Rhizopogon vinicolor and Rhizopogon vesiculosus (Basidiomycota: Boletales) reveals a divergence of the mating type B locus.</title>
        <authorList>
            <person name="Mujic A.B."/>
            <person name="Kuo A."/>
            <person name="Tritt A."/>
            <person name="Lipzen A."/>
            <person name="Chen C."/>
            <person name="Johnson J."/>
            <person name="Sharma A."/>
            <person name="Barry K."/>
            <person name="Grigoriev I.V."/>
            <person name="Spatafora J.W."/>
        </authorList>
    </citation>
    <scope>NUCLEOTIDE SEQUENCE [LARGE SCALE GENOMIC DNA]</scope>
    <source>
        <strain evidence="1 2">AM-OR11-056</strain>
    </source>
</reference>
<protein>
    <submittedName>
        <fullName evidence="1">Uncharacterized protein</fullName>
    </submittedName>
</protein>
<evidence type="ECO:0000313" key="2">
    <source>
        <dbReference type="Proteomes" id="UP000183567"/>
    </source>
</evidence>
<name>A0A1J8R344_9AGAM</name>
<organism evidence="1 2">
    <name type="scientific">Rhizopogon vesiculosus</name>
    <dbReference type="NCBI Taxonomy" id="180088"/>
    <lineage>
        <taxon>Eukaryota</taxon>
        <taxon>Fungi</taxon>
        <taxon>Dikarya</taxon>
        <taxon>Basidiomycota</taxon>
        <taxon>Agaricomycotina</taxon>
        <taxon>Agaricomycetes</taxon>
        <taxon>Agaricomycetidae</taxon>
        <taxon>Boletales</taxon>
        <taxon>Suillineae</taxon>
        <taxon>Rhizopogonaceae</taxon>
        <taxon>Rhizopogon</taxon>
    </lineage>
</organism>
<evidence type="ECO:0000313" key="1">
    <source>
        <dbReference type="EMBL" id="OJA20057.1"/>
    </source>
</evidence>
<dbReference type="Proteomes" id="UP000183567">
    <property type="component" value="Unassembled WGS sequence"/>
</dbReference>
<keyword evidence="2" id="KW-1185">Reference proteome</keyword>